<dbReference type="AlphaFoldDB" id="H8KN10"/>
<organism evidence="3 4">
    <name type="scientific">Solitalea canadensis (strain ATCC 29591 / DSM 3403 / JCM 21819 / LMG 8368 / NBRC 15130 / NCIMB 12057 / USAM 9D)</name>
    <name type="common">Flexibacter canadensis</name>
    <dbReference type="NCBI Taxonomy" id="929556"/>
    <lineage>
        <taxon>Bacteria</taxon>
        <taxon>Pseudomonadati</taxon>
        <taxon>Bacteroidota</taxon>
        <taxon>Sphingobacteriia</taxon>
        <taxon>Sphingobacteriales</taxon>
        <taxon>Sphingobacteriaceae</taxon>
        <taxon>Solitalea</taxon>
    </lineage>
</organism>
<keyword evidence="3" id="KW-0378">Hydrolase</keyword>
<feature type="domain" description="Endonuclease/exonuclease/phosphatase" evidence="2">
    <location>
        <begin position="47"/>
        <end position="243"/>
    </location>
</feature>
<sequence>MRSVVTLFTFLLPIAFAKSYAQTKLKVITYSIKYGENPFENKSNIEDVGKFLYDMQADFVALQAVDSVTTRSGKVNQPQEFEQITSLYKVFSASQQIDNGKTGILLLSKWPITSTRIIKLPDNKLGTPQTAIIADVKMEGNKSMTFICANLDDKYGANRENQLNAITKAANTDNPVIFAGNLNIDPADLEFDSIKKKWQDTGNSAYTYDFNGTQKRIDYILLSKKNTWNVVEYKVYPQRYSDHFPVVTKLEVF</sequence>
<protein>
    <submittedName>
        <fullName evidence="3">Metal-dependent hydrolase</fullName>
    </submittedName>
</protein>
<dbReference type="PANTHER" id="PTHR14859:SF15">
    <property type="entry name" value="ENDONUCLEASE_EXONUCLEASE_PHOSPHATASE DOMAIN-CONTAINING PROTEIN"/>
    <property type="match status" value="1"/>
</dbReference>
<dbReference type="STRING" id="929556.Solca_4099"/>
<feature type="signal peptide" evidence="1">
    <location>
        <begin position="1"/>
        <end position="17"/>
    </location>
</feature>
<name>H8KN10_SOLCM</name>
<evidence type="ECO:0000313" key="4">
    <source>
        <dbReference type="Proteomes" id="UP000007590"/>
    </source>
</evidence>
<dbReference type="OrthoDB" id="5447300at2"/>
<dbReference type="GO" id="GO:0016787">
    <property type="term" value="F:hydrolase activity"/>
    <property type="evidence" value="ECO:0007669"/>
    <property type="project" value="UniProtKB-KW"/>
</dbReference>
<proteinExistence type="predicted"/>
<gene>
    <name evidence="3" type="ordered locus">Solca_4099</name>
</gene>
<dbReference type="Proteomes" id="UP000007590">
    <property type="component" value="Chromosome"/>
</dbReference>
<accession>H8KN10</accession>
<keyword evidence="1" id="KW-0732">Signal</keyword>
<dbReference type="RefSeq" id="WP_014682311.1">
    <property type="nucleotide sequence ID" value="NC_017770.1"/>
</dbReference>
<dbReference type="GO" id="GO:0006506">
    <property type="term" value="P:GPI anchor biosynthetic process"/>
    <property type="evidence" value="ECO:0007669"/>
    <property type="project" value="TreeGrafter"/>
</dbReference>
<evidence type="ECO:0000256" key="1">
    <source>
        <dbReference type="SAM" id="SignalP"/>
    </source>
</evidence>
<dbReference type="eggNOG" id="COG3568">
    <property type="taxonomic scope" value="Bacteria"/>
</dbReference>
<evidence type="ECO:0000313" key="3">
    <source>
        <dbReference type="EMBL" id="AFD09089.1"/>
    </source>
</evidence>
<feature type="chain" id="PRO_5003613706" evidence="1">
    <location>
        <begin position="18"/>
        <end position="253"/>
    </location>
</feature>
<dbReference type="EMBL" id="CP003349">
    <property type="protein sequence ID" value="AFD09089.1"/>
    <property type="molecule type" value="Genomic_DNA"/>
</dbReference>
<dbReference type="InterPro" id="IPR036691">
    <property type="entry name" value="Endo/exonu/phosph_ase_sf"/>
</dbReference>
<dbReference type="PANTHER" id="PTHR14859">
    <property type="entry name" value="CALCOFLUOR WHITE HYPERSENSITIVE PROTEIN PRECURSOR"/>
    <property type="match status" value="1"/>
</dbReference>
<dbReference type="GO" id="GO:0016020">
    <property type="term" value="C:membrane"/>
    <property type="evidence" value="ECO:0007669"/>
    <property type="project" value="GOC"/>
</dbReference>
<evidence type="ECO:0000259" key="2">
    <source>
        <dbReference type="Pfam" id="PF03372"/>
    </source>
</evidence>
<dbReference type="Gene3D" id="3.60.10.10">
    <property type="entry name" value="Endonuclease/exonuclease/phosphatase"/>
    <property type="match status" value="1"/>
</dbReference>
<keyword evidence="4" id="KW-1185">Reference proteome</keyword>
<dbReference type="KEGG" id="scn:Solca_4099"/>
<dbReference type="InterPro" id="IPR005135">
    <property type="entry name" value="Endo/exonuclease/phosphatase"/>
</dbReference>
<dbReference type="HOGENOM" id="CLU_060500_4_2_10"/>
<reference evidence="3" key="1">
    <citation type="submission" date="2012-02" db="EMBL/GenBank/DDBJ databases">
        <title>The complete genome of Solitalea canadensis DSM 3403.</title>
        <authorList>
            <consortium name="US DOE Joint Genome Institute (JGI-PGF)"/>
            <person name="Lucas S."/>
            <person name="Copeland A."/>
            <person name="Lapidus A."/>
            <person name="Glavina del Rio T."/>
            <person name="Dalin E."/>
            <person name="Tice H."/>
            <person name="Bruce D."/>
            <person name="Goodwin L."/>
            <person name="Pitluck S."/>
            <person name="Peters L."/>
            <person name="Ovchinnikova G."/>
            <person name="Lu M."/>
            <person name="Kyrpides N."/>
            <person name="Mavromatis K."/>
            <person name="Ivanova N."/>
            <person name="Brettin T."/>
            <person name="Detter J.C."/>
            <person name="Han C."/>
            <person name="Larimer F."/>
            <person name="Land M."/>
            <person name="Hauser L."/>
            <person name="Markowitz V."/>
            <person name="Cheng J.-F."/>
            <person name="Hugenholtz P."/>
            <person name="Woyke T."/>
            <person name="Wu D."/>
            <person name="Spring S."/>
            <person name="Schroeder M."/>
            <person name="Kopitz M."/>
            <person name="Brambilla E."/>
            <person name="Klenk H.-P."/>
            <person name="Eisen J.A."/>
        </authorList>
    </citation>
    <scope>NUCLEOTIDE SEQUENCE</scope>
    <source>
        <strain evidence="3">DSM 3403</strain>
    </source>
</reference>
<dbReference type="Pfam" id="PF03372">
    <property type="entry name" value="Exo_endo_phos"/>
    <property type="match status" value="1"/>
</dbReference>
<dbReference type="SUPFAM" id="SSF56219">
    <property type="entry name" value="DNase I-like"/>
    <property type="match status" value="1"/>
</dbReference>
<dbReference type="InterPro" id="IPR051916">
    <property type="entry name" value="GPI-anchor_lipid_remodeler"/>
</dbReference>